<feature type="domain" description="YprB ribonuclease H-like" evidence="1">
    <location>
        <begin position="6"/>
        <end position="186"/>
    </location>
</feature>
<name>A0A0G1W456_9BACT</name>
<protein>
    <recommendedName>
        <fullName evidence="1">YprB ribonuclease H-like domain-containing protein</fullName>
    </recommendedName>
</protein>
<evidence type="ECO:0000313" key="3">
    <source>
        <dbReference type="Proteomes" id="UP000034588"/>
    </source>
</evidence>
<evidence type="ECO:0000259" key="1">
    <source>
        <dbReference type="Pfam" id="PF13482"/>
    </source>
</evidence>
<comment type="caution">
    <text evidence="2">The sequence shown here is derived from an EMBL/GenBank/DDBJ whole genome shotgun (WGS) entry which is preliminary data.</text>
</comment>
<dbReference type="EMBL" id="LCQD01000001">
    <property type="protein sequence ID" value="KKW13385.1"/>
    <property type="molecule type" value="Genomic_DNA"/>
</dbReference>
<evidence type="ECO:0000313" key="2">
    <source>
        <dbReference type="EMBL" id="KKW13385.1"/>
    </source>
</evidence>
<proteinExistence type="predicted"/>
<gene>
    <name evidence="2" type="ORF">UY48_C0001G0006</name>
</gene>
<dbReference type="InterPro" id="IPR012337">
    <property type="entry name" value="RNaseH-like_sf"/>
</dbReference>
<organism evidence="2 3">
    <name type="scientific">Candidatus Gottesmanbacteria bacterium GW2011_GWB1_49_7</name>
    <dbReference type="NCBI Taxonomy" id="1618448"/>
    <lineage>
        <taxon>Bacteria</taxon>
        <taxon>Candidatus Gottesmaniibacteriota</taxon>
    </lineage>
</organism>
<dbReference type="AlphaFoldDB" id="A0A0G1W456"/>
<accession>A0A0G1W456</accession>
<dbReference type="Pfam" id="PF13482">
    <property type="entry name" value="RNase_H_2"/>
    <property type="match status" value="1"/>
</dbReference>
<reference evidence="2 3" key="1">
    <citation type="journal article" date="2015" name="Nature">
        <title>rRNA introns, odd ribosomes, and small enigmatic genomes across a large radiation of phyla.</title>
        <authorList>
            <person name="Brown C.T."/>
            <person name="Hug L.A."/>
            <person name="Thomas B.C."/>
            <person name="Sharon I."/>
            <person name="Castelle C.J."/>
            <person name="Singh A."/>
            <person name="Wilkins M.J."/>
            <person name="Williams K.H."/>
            <person name="Banfield J.F."/>
        </authorList>
    </citation>
    <scope>NUCLEOTIDE SEQUENCE [LARGE SCALE GENOMIC DNA]</scope>
</reference>
<dbReference type="Gene3D" id="3.30.420.10">
    <property type="entry name" value="Ribonuclease H-like superfamily/Ribonuclease H"/>
    <property type="match status" value="1"/>
</dbReference>
<sequence length="200" mass="23359">MYSAVFDIETTDLGAVGAGIVTVVCIRPMQTRRTKTLHLGMYEFEKDDSYGFLEREETALLRAVLEEFRKYHVLIGHNIEKFDWPYLRSRAFIRDVSWDVYPALYDTLKAFRRTRFLTVPNGYGKPTGSLAHVADFAAITQEKTAIYPRARWEKIWGNKARREEALREEADHCQRDVRMNAQVFEFLWAADMRPTIKKAI</sequence>
<dbReference type="InterPro" id="IPR038720">
    <property type="entry name" value="YprB_RNase_H-like_dom"/>
</dbReference>
<dbReference type="InterPro" id="IPR036397">
    <property type="entry name" value="RNaseH_sf"/>
</dbReference>
<dbReference type="SUPFAM" id="SSF53098">
    <property type="entry name" value="Ribonuclease H-like"/>
    <property type="match status" value="1"/>
</dbReference>
<dbReference type="Proteomes" id="UP000034588">
    <property type="component" value="Unassembled WGS sequence"/>
</dbReference>
<dbReference type="GO" id="GO:0003676">
    <property type="term" value="F:nucleic acid binding"/>
    <property type="evidence" value="ECO:0007669"/>
    <property type="project" value="InterPro"/>
</dbReference>